<accession>A0ABS2DNR0</accession>
<dbReference type="InterPro" id="IPR016152">
    <property type="entry name" value="PTrfase/Anion_transptr"/>
</dbReference>
<evidence type="ECO:0000313" key="3">
    <source>
        <dbReference type="Proteomes" id="UP000715095"/>
    </source>
</evidence>
<dbReference type="RefSeq" id="WP_205101382.1">
    <property type="nucleotide sequence ID" value="NZ_JACJJC010000001.1"/>
</dbReference>
<proteinExistence type="predicted"/>
<evidence type="ECO:0000259" key="1">
    <source>
        <dbReference type="PROSITE" id="PS51094"/>
    </source>
</evidence>
<name>A0ABS2DNR0_9BURK</name>
<dbReference type="PROSITE" id="PS51094">
    <property type="entry name" value="PTS_EIIA_TYPE_2"/>
    <property type="match status" value="1"/>
</dbReference>
<dbReference type="SUPFAM" id="SSF55804">
    <property type="entry name" value="Phoshotransferase/anion transport protein"/>
    <property type="match status" value="1"/>
</dbReference>
<protein>
    <submittedName>
        <fullName evidence="2">PTS sugar transporter subunit IIA</fullName>
    </submittedName>
</protein>
<sequence>MNLLSQYLTIDTVRLDIDVVSRKRLFEEASFAIETAYGEDHDTVFEALMARERLGSTALGHGCAVPHGRLESLQEPALVLLRTKQPIAYDAPDDKPVRLFMTLLVPQDNPEEHLQILREIAALFADDAVREGLLNTTEAVGACELIANWNSPFAEQPAATSTHEA</sequence>
<reference evidence="2 3" key="1">
    <citation type="journal article" date="2021" name="Sci. Rep.">
        <title>The distribution of antibiotic resistance genes in chicken gut microbiota commensals.</title>
        <authorList>
            <person name="Juricova H."/>
            <person name="Matiasovicova J."/>
            <person name="Kubasova T."/>
            <person name="Cejkova D."/>
            <person name="Rychlik I."/>
        </authorList>
    </citation>
    <scope>NUCLEOTIDE SEQUENCE [LARGE SCALE GENOMIC DNA]</scope>
    <source>
        <strain evidence="2 3">An829</strain>
    </source>
</reference>
<evidence type="ECO:0000313" key="2">
    <source>
        <dbReference type="EMBL" id="MBM6702989.1"/>
    </source>
</evidence>
<dbReference type="PANTHER" id="PTHR47738">
    <property type="entry name" value="PTS SYSTEM FRUCTOSE-LIKE EIIA COMPONENT-RELATED"/>
    <property type="match status" value="1"/>
</dbReference>
<dbReference type="InterPro" id="IPR002178">
    <property type="entry name" value="PTS_EIIA_type-2_dom"/>
</dbReference>
<keyword evidence="2" id="KW-0762">Sugar transport</keyword>
<dbReference type="CDD" id="cd00211">
    <property type="entry name" value="PTS_IIA_fru"/>
    <property type="match status" value="1"/>
</dbReference>
<gene>
    <name evidence="2" type="ORF">H6A60_00475</name>
</gene>
<dbReference type="Proteomes" id="UP000715095">
    <property type="component" value="Unassembled WGS sequence"/>
</dbReference>
<dbReference type="EMBL" id="JACJJC010000001">
    <property type="protein sequence ID" value="MBM6702989.1"/>
    <property type="molecule type" value="Genomic_DNA"/>
</dbReference>
<dbReference type="Pfam" id="PF00359">
    <property type="entry name" value="PTS_EIIA_2"/>
    <property type="match status" value="1"/>
</dbReference>
<dbReference type="InterPro" id="IPR051541">
    <property type="entry name" value="PTS_SugarTrans_NitroReg"/>
</dbReference>
<comment type="caution">
    <text evidence="2">The sequence shown here is derived from an EMBL/GenBank/DDBJ whole genome shotgun (WGS) entry which is preliminary data.</text>
</comment>
<dbReference type="PANTHER" id="PTHR47738:SF1">
    <property type="entry name" value="NITROGEN REGULATORY PROTEIN"/>
    <property type="match status" value="1"/>
</dbReference>
<keyword evidence="2" id="KW-0813">Transport</keyword>
<keyword evidence="3" id="KW-1185">Reference proteome</keyword>
<feature type="domain" description="PTS EIIA type-2" evidence="1">
    <location>
        <begin position="6"/>
        <end position="149"/>
    </location>
</feature>
<organism evidence="2 3">
    <name type="scientific">Sutterella massiliensis</name>
    <dbReference type="NCBI Taxonomy" id="1816689"/>
    <lineage>
        <taxon>Bacteria</taxon>
        <taxon>Pseudomonadati</taxon>
        <taxon>Pseudomonadota</taxon>
        <taxon>Betaproteobacteria</taxon>
        <taxon>Burkholderiales</taxon>
        <taxon>Sutterellaceae</taxon>
        <taxon>Sutterella</taxon>
    </lineage>
</organism>
<dbReference type="Gene3D" id="3.40.930.10">
    <property type="entry name" value="Mannitol-specific EII, Chain A"/>
    <property type="match status" value="1"/>
</dbReference>